<evidence type="ECO:0000259" key="7">
    <source>
        <dbReference type="PROSITE" id="PS00716"/>
    </source>
</evidence>
<dbReference type="InterPro" id="IPR000943">
    <property type="entry name" value="RNA_pol_sigma70"/>
</dbReference>
<evidence type="ECO:0000256" key="5">
    <source>
        <dbReference type="ARBA" id="ARBA00023163"/>
    </source>
</evidence>
<name>A0AAV9IKW4_9RHOD</name>
<keyword evidence="9" id="KW-1185">Reference proteome</keyword>
<feature type="domain" description="RNA polymerase sigma-70" evidence="6">
    <location>
        <begin position="268"/>
        <end position="281"/>
    </location>
</feature>
<dbReference type="InterPro" id="IPR013325">
    <property type="entry name" value="RNA_pol_sigma_r2"/>
</dbReference>
<dbReference type="Gene3D" id="1.10.601.10">
    <property type="entry name" value="RNA Polymerase Primary Sigma Factor"/>
    <property type="match status" value="1"/>
</dbReference>
<dbReference type="GO" id="GO:0006352">
    <property type="term" value="P:DNA-templated transcription initiation"/>
    <property type="evidence" value="ECO:0007669"/>
    <property type="project" value="InterPro"/>
</dbReference>
<feature type="domain" description="RNA polymerase sigma-70" evidence="7">
    <location>
        <begin position="433"/>
        <end position="459"/>
    </location>
</feature>
<keyword evidence="2" id="KW-0805">Transcription regulation</keyword>
<dbReference type="EMBL" id="JANCYU010000059">
    <property type="protein sequence ID" value="KAK4528067.1"/>
    <property type="molecule type" value="Genomic_DNA"/>
</dbReference>
<dbReference type="SUPFAM" id="SSF88659">
    <property type="entry name" value="Sigma3 and sigma4 domains of RNA polymerase sigma factors"/>
    <property type="match status" value="2"/>
</dbReference>
<dbReference type="InterPro" id="IPR007630">
    <property type="entry name" value="RNA_pol_sigma70_r4"/>
</dbReference>
<dbReference type="PROSITE" id="PS00716">
    <property type="entry name" value="SIGMA70_2"/>
    <property type="match status" value="1"/>
</dbReference>
<dbReference type="InterPro" id="IPR036388">
    <property type="entry name" value="WH-like_DNA-bd_sf"/>
</dbReference>
<dbReference type="GO" id="GO:0016987">
    <property type="term" value="F:sigma factor activity"/>
    <property type="evidence" value="ECO:0007669"/>
    <property type="project" value="UniProtKB-KW"/>
</dbReference>
<dbReference type="InterPro" id="IPR013324">
    <property type="entry name" value="RNA_pol_sigma_r3/r4-like"/>
</dbReference>
<keyword evidence="4" id="KW-0238">DNA-binding</keyword>
<dbReference type="AlphaFoldDB" id="A0AAV9IKW4"/>
<dbReference type="Gene3D" id="1.10.10.10">
    <property type="entry name" value="Winged helix-like DNA-binding domain superfamily/Winged helix DNA-binding domain"/>
    <property type="match status" value="2"/>
</dbReference>
<keyword evidence="5" id="KW-0804">Transcription</keyword>
<dbReference type="InterPro" id="IPR014284">
    <property type="entry name" value="RNA_pol_sigma-70_dom"/>
</dbReference>
<organism evidence="8 9">
    <name type="scientific">Galdieria yellowstonensis</name>
    <dbReference type="NCBI Taxonomy" id="3028027"/>
    <lineage>
        <taxon>Eukaryota</taxon>
        <taxon>Rhodophyta</taxon>
        <taxon>Bangiophyceae</taxon>
        <taxon>Galdieriales</taxon>
        <taxon>Galdieriaceae</taxon>
        <taxon>Galdieria</taxon>
    </lineage>
</organism>
<dbReference type="Pfam" id="PF04542">
    <property type="entry name" value="Sigma70_r2"/>
    <property type="match status" value="1"/>
</dbReference>
<dbReference type="SUPFAM" id="SSF88946">
    <property type="entry name" value="Sigma2 domain of RNA polymerase sigma factors"/>
    <property type="match status" value="1"/>
</dbReference>
<gene>
    <name evidence="8" type="ORF">GAYE_SCF48G6001</name>
</gene>
<reference evidence="8 9" key="1">
    <citation type="submission" date="2022-07" db="EMBL/GenBank/DDBJ databases">
        <title>Genome-wide signatures of adaptation to extreme environments.</title>
        <authorList>
            <person name="Cho C.H."/>
            <person name="Yoon H.S."/>
        </authorList>
    </citation>
    <scope>NUCLEOTIDE SEQUENCE [LARGE SCALE GENOMIC DNA]</scope>
    <source>
        <strain evidence="8 9">108.79 E11</strain>
    </source>
</reference>
<dbReference type="InterPro" id="IPR050239">
    <property type="entry name" value="Sigma-70_RNA_pol_init_factors"/>
</dbReference>
<accession>A0AAV9IKW4</accession>
<evidence type="ECO:0000256" key="2">
    <source>
        <dbReference type="ARBA" id="ARBA00023015"/>
    </source>
</evidence>
<dbReference type="CDD" id="cd06171">
    <property type="entry name" value="Sigma70_r4"/>
    <property type="match status" value="1"/>
</dbReference>
<evidence type="ECO:0000256" key="1">
    <source>
        <dbReference type="ARBA" id="ARBA00007788"/>
    </source>
</evidence>
<dbReference type="Proteomes" id="UP001300502">
    <property type="component" value="Unassembled WGS sequence"/>
</dbReference>
<dbReference type="PANTHER" id="PTHR30603:SF47">
    <property type="entry name" value="RNA POLYMERASE SIGMA FACTOR SIGD, CHLOROPLASTIC"/>
    <property type="match status" value="1"/>
</dbReference>
<sequence>MEAFGVLETPHLPLSYERCTLSLIQQRWWNLVSFPRRQYYSSSVLDAWLYSCNKFIWKTTTSDFPSQRYRSKLRQRVANQNSWIPSYDFRYIRFIKKLFLLHIFTCIRANMTSFLRCSCGTQELPVADRYQQEYVVGCSTLRAKPKRKCSPRVARSNSFRRRSVVEQVQPFLYRKAKHYRLDVLEERECLDILSTYRELEEKKLQRESRLSRKIGWKEWSCLCQLGVVELQRWNKLARAAKHKLISSHLQLIHAICRDFLYKGLHFDDLVQEGVVGLLKAVERFDRSKGVRFSTYASWWIRHSLQRALNQYQHLIRLPVHISDALKVIRRERWLLSQQLGTLPQLARLSQQTGISQSKVVHYCRLALLQLPSYSIEQVKSVRVGKKPVGGRHSRAMYDMFLREDLERCFSVLESTEREVLCLRFGWQDGEPKTLSEIGCIFELTQEGVRRIEKRALAKLRNCAQVETLKCYLG</sequence>
<proteinExistence type="inferred from homology"/>
<dbReference type="GO" id="GO:0003677">
    <property type="term" value="F:DNA binding"/>
    <property type="evidence" value="ECO:0007669"/>
    <property type="project" value="UniProtKB-KW"/>
</dbReference>
<dbReference type="PROSITE" id="PS00715">
    <property type="entry name" value="SIGMA70_1"/>
    <property type="match status" value="1"/>
</dbReference>
<evidence type="ECO:0000259" key="6">
    <source>
        <dbReference type="PROSITE" id="PS00715"/>
    </source>
</evidence>
<dbReference type="NCBIfam" id="TIGR02937">
    <property type="entry name" value="sigma70-ECF"/>
    <property type="match status" value="1"/>
</dbReference>
<protein>
    <recommendedName>
        <fullName evidence="6 7">RNA polymerase sigma-70 domain-containing protein</fullName>
    </recommendedName>
</protein>
<keyword evidence="3" id="KW-0731">Sigma factor</keyword>
<dbReference type="PRINTS" id="PR00046">
    <property type="entry name" value="SIGMA70FCT"/>
</dbReference>
<dbReference type="Pfam" id="PF04545">
    <property type="entry name" value="Sigma70_r4"/>
    <property type="match status" value="1"/>
</dbReference>
<comment type="similarity">
    <text evidence="1">Belongs to the sigma-70 factor family.</text>
</comment>
<evidence type="ECO:0000256" key="3">
    <source>
        <dbReference type="ARBA" id="ARBA00023082"/>
    </source>
</evidence>
<evidence type="ECO:0000256" key="4">
    <source>
        <dbReference type="ARBA" id="ARBA00023125"/>
    </source>
</evidence>
<evidence type="ECO:0000313" key="8">
    <source>
        <dbReference type="EMBL" id="KAK4528067.1"/>
    </source>
</evidence>
<comment type="caution">
    <text evidence="8">The sequence shown here is derived from an EMBL/GenBank/DDBJ whole genome shotgun (WGS) entry which is preliminary data.</text>
</comment>
<evidence type="ECO:0000313" key="9">
    <source>
        <dbReference type="Proteomes" id="UP001300502"/>
    </source>
</evidence>
<dbReference type="InterPro" id="IPR007627">
    <property type="entry name" value="RNA_pol_sigma70_r2"/>
</dbReference>
<dbReference type="PANTHER" id="PTHR30603">
    <property type="entry name" value="RNA POLYMERASE SIGMA FACTOR RPO"/>
    <property type="match status" value="1"/>
</dbReference>